<reference evidence="1 2" key="1">
    <citation type="submission" date="2019-07" db="EMBL/GenBank/DDBJ databases">
        <title>The First High-Quality Draft Genome Sequence of the Causal Agent of the Current Panama Disease Epidemic.</title>
        <authorList>
            <person name="Warmington R.J."/>
            <person name="Kay W."/>
            <person name="Jeffries A."/>
            <person name="Bebber D."/>
            <person name="Moore K."/>
            <person name="Studholme D.J."/>
        </authorList>
    </citation>
    <scope>NUCLEOTIDE SEQUENCE [LARGE SCALE GENOMIC DNA]</scope>
    <source>
        <strain evidence="1 2">TR4</strain>
    </source>
</reference>
<dbReference type="Proteomes" id="UP000321331">
    <property type="component" value="Unassembled WGS sequence"/>
</dbReference>
<dbReference type="EMBL" id="VMNF01000015">
    <property type="protein sequence ID" value="TXB96155.1"/>
    <property type="molecule type" value="Genomic_DNA"/>
</dbReference>
<sequence>SIHNPKHPGQGASSDYGRHQDINFNKIICFERSGSKDEIVLVISDFSLSTFNRLHQRPDCSDFLHDAVDGVANEMLVVMTQSRSRSSSGQTFDAFQMLSSKRPKKDVLVIDKPWTGEKI</sequence>
<name>A0A5C6SCD9_FUSOC</name>
<gene>
    <name evidence="1" type="ORF">FocTR4_00016555</name>
</gene>
<protein>
    <submittedName>
        <fullName evidence="1">Uncharacterized protein</fullName>
    </submittedName>
</protein>
<organism evidence="1 2">
    <name type="scientific">Fusarium oxysporum f. sp. cubense</name>
    <dbReference type="NCBI Taxonomy" id="61366"/>
    <lineage>
        <taxon>Eukaryota</taxon>
        <taxon>Fungi</taxon>
        <taxon>Dikarya</taxon>
        <taxon>Ascomycota</taxon>
        <taxon>Pezizomycotina</taxon>
        <taxon>Sordariomycetes</taxon>
        <taxon>Hypocreomycetidae</taxon>
        <taxon>Hypocreales</taxon>
        <taxon>Nectriaceae</taxon>
        <taxon>Fusarium</taxon>
        <taxon>Fusarium oxysporum species complex</taxon>
    </lineage>
</organism>
<accession>A0A5C6SCD9</accession>
<comment type="caution">
    <text evidence="1">The sequence shown here is derived from an EMBL/GenBank/DDBJ whole genome shotgun (WGS) entry which is preliminary data.</text>
</comment>
<evidence type="ECO:0000313" key="2">
    <source>
        <dbReference type="Proteomes" id="UP000321331"/>
    </source>
</evidence>
<evidence type="ECO:0000313" key="1">
    <source>
        <dbReference type="EMBL" id="TXB96155.1"/>
    </source>
</evidence>
<proteinExistence type="predicted"/>
<dbReference type="AlphaFoldDB" id="A0A5C6SCD9"/>
<feature type="non-terminal residue" evidence="1">
    <location>
        <position position="1"/>
    </location>
</feature>